<accession>A0ABM0LVY5</accession>
<feature type="compositionally biased region" description="Basic and acidic residues" evidence="2">
    <location>
        <begin position="7"/>
        <end position="23"/>
    </location>
</feature>
<gene>
    <name evidence="4" type="primary">LOC102804986</name>
</gene>
<keyword evidence="1" id="KW-0175">Coiled coil</keyword>
<keyword evidence="3" id="KW-1185">Reference proteome</keyword>
<dbReference type="Proteomes" id="UP000694865">
    <property type="component" value="Unplaced"/>
</dbReference>
<reference evidence="4" key="1">
    <citation type="submission" date="2025-08" db="UniProtKB">
        <authorList>
            <consortium name="RefSeq"/>
        </authorList>
    </citation>
    <scope>IDENTIFICATION</scope>
    <source>
        <tissue evidence="4">Testes</tissue>
    </source>
</reference>
<dbReference type="InterPro" id="IPR031476">
    <property type="entry name" value="DUF4686"/>
</dbReference>
<dbReference type="PANTHER" id="PTHR34479">
    <property type="entry name" value="COILED-COIL DOMAIN-CONTAINING PROTEIN 30"/>
    <property type="match status" value="1"/>
</dbReference>
<protein>
    <submittedName>
        <fullName evidence="4">Myosin-11-like</fullName>
    </submittedName>
</protein>
<name>A0ABM0LVY5_SACKO</name>
<feature type="region of interest" description="Disordered" evidence="2">
    <location>
        <begin position="1"/>
        <end position="23"/>
    </location>
</feature>
<dbReference type="GeneID" id="102804986"/>
<proteinExistence type="predicted"/>
<dbReference type="RefSeq" id="XP_006811926.1">
    <property type="nucleotide sequence ID" value="XM_006811863.1"/>
</dbReference>
<feature type="coiled-coil region" evidence="1">
    <location>
        <begin position="237"/>
        <end position="407"/>
    </location>
</feature>
<dbReference type="InterPro" id="IPR052825">
    <property type="entry name" value="CCD-Prefoldin_beta-like"/>
</dbReference>
<dbReference type="Pfam" id="PF15742">
    <property type="entry name" value="DUF4686"/>
    <property type="match status" value="1"/>
</dbReference>
<evidence type="ECO:0000256" key="1">
    <source>
        <dbReference type="SAM" id="Coils"/>
    </source>
</evidence>
<dbReference type="PANTHER" id="PTHR34479:SF1">
    <property type="entry name" value="COILED-COIL DOMAIN-CONTAINING PROTEIN 30"/>
    <property type="match status" value="1"/>
</dbReference>
<feature type="coiled-coil region" evidence="1">
    <location>
        <begin position="556"/>
        <end position="583"/>
    </location>
</feature>
<evidence type="ECO:0000256" key="2">
    <source>
        <dbReference type="SAM" id="MobiDB-lite"/>
    </source>
</evidence>
<sequence>MEEETAEAEKKIDEKKKEFENKENGFYQKLESMRLQLETSKDEVAATQKEIVRIQKQHRKELSEARSEADNIRDELAKEIQSGRRSVDNTATLLEMENALDEVTRDRDTLARELQAIISKENKHEEWANKCRQLEDDKKEISSQLEETSKKQGELEHEIMLQKSLNSDLQTRLELSMKKAETAEAESDALRDEVSNLSSQIITQYETSKDGQGKLDKLVTQLHQELQVEKEANTKRQESLSQQLERERKLVKELQRQIAVRNEEAANEKLENGLNSAAREDELKKFNELEARNKHLEEELTKVWNQLKDVLDKLTASEQRKHELELEIERISRRHIDGELSDSVYQQKIELLERKIVNLKRDLDDATMRQQAAELHLRESATLKMDLQQERDEVIKIRNQLQQEKLERAMQEQTAIDMKLQLNSVKDKESKLHEDNMNLHHKLLDTESKLYITEDRSRSASDMVQLAEMGKKALMEQVIKLQKEVEVLQIDQLKYGEKLDFQLRKYEEKKVYCKNKLQHARDVFGRQKKMLADHLKNMEDDLSLTKTQLRKELEWKNEMENTLQKVLKEKRELLTKLIEIEETHRDTTNTLTTVDYRARYLDQENATLQTKLESMIRQKNIMEKLLKEYKLERQKEDITRAITNNGLLMSSRPETPGSISGFRPPTASSGIGTSLAHSFNSGDILNNPDVGLKSPPMVDSSYLNGLPVTRPFTSSGMRNYNSSLGGSMDTLDQLY</sequence>
<evidence type="ECO:0000313" key="4">
    <source>
        <dbReference type="RefSeq" id="XP_006811926.1"/>
    </source>
</evidence>
<organism evidence="3 4">
    <name type="scientific">Saccoglossus kowalevskii</name>
    <name type="common">Acorn worm</name>
    <dbReference type="NCBI Taxonomy" id="10224"/>
    <lineage>
        <taxon>Eukaryota</taxon>
        <taxon>Metazoa</taxon>
        <taxon>Hemichordata</taxon>
        <taxon>Enteropneusta</taxon>
        <taxon>Harrimaniidae</taxon>
        <taxon>Saccoglossus</taxon>
    </lineage>
</organism>
<evidence type="ECO:0000313" key="3">
    <source>
        <dbReference type="Proteomes" id="UP000694865"/>
    </source>
</evidence>